<evidence type="ECO:0000313" key="1">
    <source>
        <dbReference type="EMBL" id="KAK1258684.1"/>
    </source>
</evidence>
<dbReference type="AlphaFoldDB" id="A0AAV9A3G5"/>
<protein>
    <submittedName>
        <fullName evidence="1">Uncharacterized protein</fullName>
    </submittedName>
</protein>
<accession>A0AAV9A3G5</accession>
<reference evidence="1" key="1">
    <citation type="journal article" date="2023" name="Nat. Commun.">
        <title>Diploid and tetraploid genomes of Acorus and the evolution of monocots.</title>
        <authorList>
            <person name="Ma L."/>
            <person name="Liu K.W."/>
            <person name="Li Z."/>
            <person name="Hsiao Y.Y."/>
            <person name="Qi Y."/>
            <person name="Fu T."/>
            <person name="Tang G.D."/>
            <person name="Zhang D."/>
            <person name="Sun W.H."/>
            <person name="Liu D.K."/>
            <person name="Li Y."/>
            <person name="Chen G.Z."/>
            <person name="Liu X.D."/>
            <person name="Liao X.Y."/>
            <person name="Jiang Y.T."/>
            <person name="Yu X."/>
            <person name="Hao Y."/>
            <person name="Huang J."/>
            <person name="Zhao X.W."/>
            <person name="Ke S."/>
            <person name="Chen Y.Y."/>
            <person name="Wu W.L."/>
            <person name="Hsu J.L."/>
            <person name="Lin Y.F."/>
            <person name="Huang M.D."/>
            <person name="Li C.Y."/>
            <person name="Huang L."/>
            <person name="Wang Z.W."/>
            <person name="Zhao X."/>
            <person name="Zhong W.Y."/>
            <person name="Peng D.H."/>
            <person name="Ahmad S."/>
            <person name="Lan S."/>
            <person name="Zhang J.S."/>
            <person name="Tsai W.C."/>
            <person name="Van de Peer Y."/>
            <person name="Liu Z.J."/>
        </authorList>
    </citation>
    <scope>NUCLEOTIDE SEQUENCE</scope>
    <source>
        <strain evidence="1">SCP</strain>
    </source>
</reference>
<name>A0AAV9A3G5_ACOGR</name>
<dbReference type="Proteomes" id="UP001179952">
    <property type="component" value="Unassembled WGS sequence"/>
</dbReference>
<reference evidence="1" key="2">
    <citation type="submission" date="2023-06" db="EMBL/GenBank/DDBJ databases">
        <authorList>
            <person name="Ma L."/>
            <person name="Liu K.-W."/>
            <person name="Li Z."/>
            <person name="Hsiao Y.-Y."/>
            <person name="Qi Y."/>
            <person name="Fu T."/>
            <person name="Tang G."/>
            <person name="Zhang D."/>
            <person name="Sun W.-H."/>
            <person name="Liu D.-K."/>
            <person name="Li Y."/>
            <person name="Chen G.-Z."/>
            <person name="Liu X.-D."/>
            <person name="Liao X.-Y."/>
            <person name="Jiang Y.-T."/>
            <person name="Yu X."/>
            <person name="Hao Y."/>
            <person name="Huang J."/>
            <person name="Zhao X.-W."/>
            <person name="Ke S."/>
            <person name="Chen Y.-Y."/>
            <person name="Wu W.-L."/>
            <person name="Hsu J.-L."/>
            <person name="Lin Y.-F."/>
            <person name="Huang M.-D."/>
            <person name="Li C.-Y."/>
            <person name="Huang L."/>
            <person name="Wang Z.-W."/>
            <person name="Zhao X."/>
            <person name="Zhong W.-Y."/>
            <person name="Peng D.-H."/>
            <person name="Ahmad S."/>
            <person name="Lan S."/>
            <person name="Zhang J.-S."/>
            <person name="Tsai W.-C."/>
            <person name="Van De Peer Y."/>
            <person name="Liu Z.-J."/>
        </authorList>
    </citation>
    <scope>NUCLEOTIDE SEQUENCE</scope>
    <source>
        <strain evidence="1">SCP</strain>
        <tissue evidence="1">Leaves</tissue>
    </source>
</reference>
<keyword evidence="2" id="KW-1185">Reference proteome</keyword>
<sequence length="53" mass="6033">MSAVFLLSFCTRNNKSLRGFYRRPFSKILDGNRISYNSNSGNVEKLDKSSKNA</sequence>
<proteinExistence type="predicted"/>
<organism evidence="1 2">
    <name type="scientific">Acorus gramineus</name>
    <name type="common">Dwarf sweet flag</name>
    <dbReference type="NCBI Taxonomy" id="55184"/>
    <lineage>
        <taxon>Eukaryota</taxon>
        <taxon>Viridiplantae</taxon>
        <taxon>Streptophyta</taxon>
        <taxon>Embryophyta</taxon>
        <taxon>Tracheophyta</taxon>
        <taxon>Spermatophyta</taxon>
        <taxon>Magnoliopsida</taxon>
        <taxon>Liliopsida</taxon>
        <taxon>Acoraceae</taxon>
        <taxon>Acorus</taxon>
    </lineage>
</organism>
<evidence type="ECO:0000313" key="2">
    <source>
        <dbReference type="Proteomes" id="UP001179952"/>
    </source>
</evidence>
<gene>
    <name evidence="1" type="ORF">QJS04_geneDACA024293</name>
</gene>
<comment type="caution">
    <text evidence="1">The sequence shown here is derived from an EMBL/GenBank/DDBJ whole genome shotgun (WGS) entry which is preliminary data.</text>
</comment>
<dbReference type="EMBL" id="JAUJYN010000014">
    <property type="protein sequence ID" value="KAK1258684.1"/>
    <property type="molecule type" value="Genomic_DNA"/>
</dbReference>